<dbReference type="PANTHER" id="PTHR45709">
    <property type="entry name" value="LARGE SUBUNIT GTPASE 1 HOMOLOG-RELATED"/>
    <property type="match status" value="1"/>
</dbReference>
<dbReference type="Proteomes" id="UP000030765">
    <property type="component" value="Unassembled WGS sequence"/>
</dbReference>
<evidence type="ECO:0000256" key="3">
    <source>
        <dbReference type="ARBA" id="ARBA00023134"/>
    </source>
</evidence>
<evidence type="ECO:0000256" key="2">
    <source>
        <dbReference type="ARBA" id="ARBA00022741"/>
    </source>
</evidence>
<feature type="region of interest" description="Disordered" evidence="6">
    <location>
        <begin position="310"/>
        <end position="335"/>
    </location>
</feature>
<dbReference type="EMBL" id="ATLV01012268">
    <property type="status" value="NOT_ANNOTATED_CDS"/>
    <property type="molecule type" value="Genomic_DNA"/>
</dbReference>
<dbReference type="InterPro" id="IPR043358">
    <property type="entry name" value="GNL1-like"/>
</dbReference>
<evidence type="ECO:0000313" key="8">
    <source>
        <dbReference type="EMBL" id="KFB36322.1"/>
    </source>
</evidence>
<reference evidence="8 10" key="1">
    <citation type="journal article" date="2014" name="BMC Genomics">
        <title>Genome sequence of Anopheles sinensis provides insight into genetics basis of mosquito competence for malaria parasites.</title>
        <authorList>
            <person name="Zhou D."/>
            <person name="Zhang D."/>
            <person name="Ding G."/>
            <person name="Shi L."/>
            <person name="Hou Q."/>
            <person name="Ye Y."/>
            <person name="Xu Y."/>
            <person name="Zhou H."/>
            <person name="Xiong C."/>
            <person name="Li S."/>
            <person name="Yu J."/>
            <person name="Hong S."/>
            <person name="Yu X."/>
            <person name="Zou P."/>
            <person name="Chen C."/>
            <person name="Chang X."/>
            <person name="Wang W."/>
            <person name="Lv Y."/>
            <person name="Sun Y."/>
            <person name="Ma L."/>
            <person name="Shen B."/>
            <person name="Zhu C."/>
        </authorList>
    </citation>
    <scope>NUCLEOTIDE SEQUENCE [LARGE SCALE GENOMIC DNA]</scope>
</reference>
<evidence type="ECO:0000313" key="10">
    <source>
        <dbReference type="Proteomes" id="UP000030765"/>
    </source>
</evidence>
<dbReference type="STRING" id="74873.A0A084VEC8"/>
<feature type="domain" description="CP-type G" evidence="7">
    <location>
        <begin position="171"/>
        <end position="405"/>
    </location>
</feature>
<organism evidence="8">
    <name type="scientific">Anopheles sinensis</name>
    <name type="common">Mosquito</name>
    <dbReference type="NCBI Taxonomy" id="74873"/>
    <lineage>
        <taxon>Eukaryota</taxon>
        <taxon>Metazoa</taxon>
        <taxon>Ecdysozoa</taxon>
        <taxon>Arthropoda</taxon>
        <taxon>Hexapoda</taxon>
        <taxon>Insecta</taxon>
        <taxon>Pterygota</taxon>
        <taxon>Neoptera</taxon>
        <taxon>Endopterygota</taxon>
        <taxon>Diptera</taxon>
        <taxon>Nematocera</taxon>
        <taxon>Culicoidea</taxon>
        <taxon>Culicidae</taxon>
        <taxon>Anophelinae</taxon>
        <taxon>Anopheles</taxon>
    </lineage>
</organism>
<dbReference type="CDD" id="cd01857">
    <property type="entry name" value="HSR1_MMR1"/>
    <property type="match status" value="1"/>
</dbReference>
<dbReference type="Gene3D" id="3.40.50.300">
    <property type="entry name" value="P-loop containing nucleotide triphosphate hydrolases"/>
    <property type="match status" value="1"/>
</dbReference>
<dbReference type="EnsemblMetazoa" id="ASIC003445-RA">
    <property type="protein sequence ID" value="ASIC003445-PA"/>
    <property type="gene ID" value="ASIC003445"/>
</dbReference>
<feature type="region of interest" description="Disordered" evidence="6">
    <location>
        <begin position="526"/>
        <end position="587"/>
    </location>
</feature>
<evidence type="ECO:0000256" key="6">
    <source>
        <dbReference type="SAM" id="MobiDB-lite"/>
    </source>
</evidence>
<evidence type="ECO:0000256" key="5">
    <source>
        <dbReference type="ARBA" id="ARBA00039902"/>
    </source>
</evidence>
<keyword evidence="2" id="KW-0547">Nucleotide-binding</keyword>
<evidence type="ECO:0000256" key="4">
    <source>
        <dbReference type="ARBA" id="ARBA00037770"/>
    </source>
</evidence>
<dbReference type="OMA" id="CDFPVRP"/>
<reference evidence="9" key="2">
    <citation type="submission" date="2020-05" db="UniProtKB">
        <authorList>
            <consortium name="EnsemblMetazoa"/>
        </authorList>
    </citation>
    <scope>IDENTIFICATION</scope>
</reference>
<dbReference type="AlphaFoldDB" id="A0A084VEC8"/>
<evidence type="ECO:0000313" key="9">
    <source>
        <dbReference type="EnsemblMetazoa" id="ASIC003445-PA"/>
    </source>
</evidence>
<evidence type="ECO:0000259" key="7">
    <source>
        <dbReference type="PROSITE" id="PS51721"/>
    </source>
</evidence>
<dbReference type="SUPFAM" id="SSF52540">
    <property type="entry name" value="P-loop containing nucleoside triphosphate hydrolases"/>
    <property type="match status" value="1"/>
</dbReference>
<name>A0A084VEC8_ANOSI</name>
<feature type="compositionally biased region" description="Basic residues" evidence="6">
    <location>
        <begin position="1"/>
        <end position="16"/>
    </location>
</feature>
<sequence length="587" mass="67611">MPQGRRKVPFSGKQKKQQLLAKKQAKSSTSHNIIRKLKDEESSDISEDSDMPRTFGENIEKLNMQPLKDPRSKANRYVLQFHRETGKELKEMKEEARKELVYRSEKDMELGDNYFQAYDFPKRPRWNFEMSKEQLDANENRYFFKYVTLLEKTHYDDMKSLSFCELNLETWRQLWRVLELSDIILIIVDARFPTLMFPPALYQYVTEELGKGMMLVINKIDLVEAEVVLAWKRYFEQKYPQIKVVLFTSYPSYNLRGKQDSKHGLKIRRRRGRMRMAAEGAQQIYEVCRQYVGNDVNLASWEQKILEERNAPMDLEGDEDTNVTSETTHEEEKDFSFEEHVKFKNGVLTIGCVGYPNVGKSSLLNAVMGRKVVSVSRTPGHTKHFQTIFLTNTVRLCDCPGLVFPSSTPRQVQVLMGSYPIAQLREPYASIRFLAERVNLVELLTLKHPENDNDHWSAMDVCDAWAIKRGFLTAKTARPDTYRAANSILRMALDGKITLSLKPIGYVEQKEKLTVDPELPKVKEIQSMADVDKQEEEDDCLSDTDTEDLAGASNDGDNEEDDDPNSTLSPPGCSNTVNPYELLGSPE</sequence>
<dbReference type="GO" id="GO:0003924">
    <property type="term" value="F:GTPase activity"/>
    <property type="evidence" value="ECO:0007669"/>
    <property type="project" value="InterPro"/>
</dbReference>
<dbReference type="VEuPathDB" id="VectorBase:ASIC003445"/>
<dbReference type="InterPro" id="IPR027417">
    <property type="entry name" value="P-loop_NTPase"/>
</dbReference>
<accession>A0A084VEC8</accession>
<evidence type="ECO:0000256" key="1">
    <source>
        <dbReference type="ARBA" id="ARBA00022553"/>
    </source>
</evidence>
<feature type="compositionally biased region" description="Polar residues" evidence="6">
    <location>
        <begin position="565"/>
        <end position="578"/>
    </location>
</feature>
<keyword evidence="1" id="KW-0597">Phosphoprotein</keyword>
<dbReference type="InterPro" id="IPR006073">
    <property type="entry name" value="GTP-bd"/>
</dbReference>
<gene>
    <name evidence="8" type="ORF">ZHAS_00003445</name>
</gene>
<proteinExistence type="predicted"/>
<feature type="region of interest" description="Disordered" evidence="6">
    <location>
        <begin position="1"/>
        <end position="55"/>
    </location>
</feature>
<dbReference type="OrthoDB" id="391988at2759"/>
<dbReference type="PROSITE" id="PS51721">
    <property type="entry name" value="G_CP"/>
    <property type="match status" value="1"/>
</dbReference>
<dbReference type="PRINTS" id="PR00326">
    <property type="entry name" value="GTP1OBG"/>
</dbReference>
<dbReference type="PANTHER" id="PTHR45709:SF3">
    <property type="entry name" value="GUANINE NUCLEOTIDE-BINDING PROTEIN-LIKE 1"/>
    <property type="match status" value="1"/>
</dbReference>
<dbReference type="GO" id="GO:0005525">
    <property type="term" value="F:GTP binding"/>
    <property type="evidence" value="ECO:0007669"/>
    <property type="project" value="UniProtKB-KW"/>
</dbReference>
<keyword evidence="10" id="KW-1185">Reference proteome</keyword>
<dbReference type="EMBL" id="KE524777">
    <property type="protein sequence ID" value="KFB36322.1"/>
    <property type="molecule type" value="Genomic_DNA"/>
</dbReference>
<protein>
    <recommendedName>
        <fullName evidence="5">Guanine nucleotide-binding protein-like 1</fullName>
    </recommendedName>
</protein>
<comment type="function">
    <text evidence="4">Possible regulatory or functional link with the histocompatibility cluster.</text>
</comment>
<feature type="compositionally biased region" description="Acidic residues" evidence="6">
    <location>
        <begin position="533"/>
        <end position="548"/>
    </location>
</feature>
<dbReference type="InterPro" id="IPR030378">
    <property type="entry name" value="G_CP_dom"/>
</dbReference>
<keyword evidence="3" id="KW-0342">GTP-binding</keyword>
<dbReference type="Pfam" id="PF01926">
    <property type="entry name" value="MMR_HSR1"/>
    <property type="match status" value="1"/>
</dbReference>
<dbReference type="VEuPathDB" id="VectorBase:ASIS020488"/>